<keyword evidence="4" id="KW-1185">Reference proteome</keyword>
<dbReference type="Proteomes" id="UP001221142">
    <property type="component" value="Unassembled WGS sequence"/>
</dbReference>
<reference evidence="3" key="1">
    <citation type="submission" date="2023-03" db="EMBL/GenBank/DDBJ databases">
        <title>Massive genome expansion in bonnet fungi (Mycena s.s.) driven by repeated elements and novel gene families across ecological guilds.</title>
        <authorList>
            <consortium name="Lawrence Berkeley National Laboratory"/>
            <person name="Harder C.B."/>
            <person name="Miyauchi S."/>
            <person name="Viragh M."/>
            <person name="Kuo A."/>
            <person name="Thoen E."/>
            <person name="Andreopoulos B."/>
            <person name="Lu D."/>
            <person name="Skrede I."/>
            <person name="Drula E."/>
            <person name="Henrissat B."/>
            <person name="Morin E."/>
            <person name="Kohler A."/>
            <person name="Barry K."/>
            <person name="LaButti K."/>
            <person name="Morin E."/>
            <person name="Salamov A."/>
            <person name="Lipzen A."/>
            <person name="Mereny Z."/>
            <person name="Hegedus B."/>
            <person name="Baldrian P."/>
            <person name="Stursova M."/>
            <person name="Weitz H."/>
            <person name="Taylor A."/>
            <person name="Grigoriev I.V."/>
            <person name="Nagy L.G."/>
            <person name="Martin F."/>
            <person name="Kauserud H."/>
        </authorList>
    </citation>
    <scope>NUCLEOTIDE SEQUENCE</scope>
    <source>
        <strain evidence="3">9284</strain>
    </source>
</reference>
<evidence type="ECO:0000313" key="4">
    <source>
        <dbReference type="Proteomes" id="UP001221142"/>
    </source>
</evidence>
<dbReference type="EMBL" id="JARKIF010000001">
    <property type="protein sequence ID" value="KAJ7650310.1"/>
    <property type="molecule type" value="Genomic_DNA"/>
</dbReference>
<name>A0AAD7G132_9AGAR</name>
<dbReference type="AlphaFoldDB" id="A0AAD7G132"/>
<protein>
    <submittedName>
        <fullName evidence="3">Uncharacterized protein</fullName>
    </submittedName>
</protein>
<accession>A0AAD7G132</accession>
<gene>
    <name evidence="3" type="ORF">FB45DRAFT_859127</name>
</gene>
<sequence length="227" mass="24642">MFAASAVLFLSLLSVTSEVMGKPLSFRREQALRLRDNSNNTSSSNSSSSNSNNNSGNSSVSFNNWNNVPSLSGFDNYNGQGNFDGSRNTQVVVKEVEVQCKTVQVEIVQQKLAILQEIAKRIITEQICDVQTQVITLAQHNGQLKVFQDDIQRTVVTRQIGYDQQIASKLTQLTNTDGSLSESDLGFQGSDVGKNLVVPSGNNWSNDTSPALASAALNATQYATDRS</sequence>
<feature type="compositionally biased region" description="Low complexity" evidence="1">
    <location>
        <begin position="37"/>
        <end position="62"/>
    </location>
</feature>
<organism evidence="3 4">
    <name type="scientific">Roridomyces roridus</name>
    <dbReference type="NCBI Taxonomy" id="1738132"/>
    <lineage>
        <taxon>Eukaryota</taxon>
        <taxon>Fungi</taxon>
        <taxon>Dikarya</taxon>
        <taxon>Basidiomycota</taxon>
        <taxon>Agaricomycotina</taxon>
        <taxon>Agaricomycetes</taxon>
        <taxon>Agaricomycetidae</taxon>
        <taxon>Agaricales</taxon>
        <taxon>Marasmiineae</taxon>
        <taxon>Mycenaceae</taxon>
        <taxon>Roridomyces</taxon>
    </lineage>
</organism>
<keyword evidence="2" id="KW-0732">Signal</keyword>
<feature type="region of interest" description="Disordered" evidence="1">
    <location>
        <begin position="33"/>
        <end position="62"/>
    </location>
</feature>
<feature type="signal peptide" evidence="2">
    <location>
        <begin position="1"/>
        <end position="21"/>
    </location>
</feature>
<comment type="caution">
    <text evidence="3">The sequence shown here is derived from an EMBL/GenBank/DDBJ whole genome shotgun (WGS) entry which is preliminary data.</text>
</comment>
<evidence type="ECO:0000313" key="3">
    <source>
        <dbReference type="EMBL" id="KAJ7650310.1"/>
    </source>
</evidence>
<feature type="chain" id="PRO_5042139552" evidence="2">
    <location>
        <begin position="22"/>
        <end position="227"/>
    </location>
</feature>
<evidence type="ECO:0000256" key="2">
    <source>
        <dbReference type="SAM" id="SignalP"/>
    </source>
</evidence>
<proteinExistence type="predicted"/>
<evidence type="ECO:0000256" key="1">
    <source>
        <dbReference type="SAM" id="MobiDB-lite"/>
    </source>
</evidence>